<dbReference type="PANTHER" id="PTHR43345">
    <property type="entry name" value="3-ISOPROPYLMALATE DEHYDRATASE SMALL SUBUNIT 2-RELATED-RELATED"/>
    <property type="match status" value="1"/>
</dbReference>
<organism evidence="4 5">
    <name type="scientific">Hyaloscypha variabilis (strain UAMH 11265 / GT02V1 / F)</name>
    <name type="common">Meliniomyces variabilis</name>
    <dbReference type="NCBI Taxonomy" id="1149755"/>
    <lineage>
        <taxon>Eukaryota</taxon>
        <taxon>Fungi</taxon>
        <taxon>Dikarya</taxon>
        <taxon>Ascomycota</taxon>
        <taxon>Pezizomycotina</taxon>
        <taxon>Leotiomycetes</taxon>
        <taxon>Helotiales</taxon>
        <taxon>Hyaloscyphaceae</taxon>
        <taxon>Hyaloscypha</taxon>
        <taxon>Hyaloscypha variabilis</taxon>
    </lineage>
</organism>
<sequence>MDRLKEPLGDIVNGTATKGPTCVEPNGTPVKEQTAETTFQEHPEDAPQSRTSSDIIRGKIQKLGDFIDTDAPEFSSRASAGYNVVIAGRVFGCGSSREGAVSALVGFGIQYIITKSFTFIYAHNAPNLGLLGIVIEDEEFYELQGMGKRYGWI</sequence>
<protein>
    <submittedName>
        <fullName evidence="4">Aconitase</fullName>
    </submittedName>
</protein>
<reference evidence="4 5" key="1">
    <citation type="submission" date="2016-04" db="EMBL/GenBank/DDBJ databases">
        <title>A degradative enzymes factory behind the ericoid mycorrhizal symbiosis.</title>
        <authorList>
            <consortium name="DOE Joint Genome Institute"/>
            <person name="Martino E."/>
            <person name="Morin E."/>
            <person name="Grelet G."/>
            <person name="Kuo A."/>
            <person name="Kohler A."/>
            <person name="Daghino S."/>
            <person name="Barry K."/>
            <person name="Choi C."/>
            <person name="Cichocki N."/>
            <person name="Clum A."/>
            <person name="Copeland A."/>
            <person name="Hainaut M."/>
            <person name="Haridas S."/>
            <person name="Labutti K."/>
            <person name="Lindquist E."/>
            <person name="Lipzen A."/>
            <person name="Khouja H.-R."/>
            <person name="Murat C."/>
            <person name="Ohm R."/>
            <person name="Olson A."/>
            <person name="Spatafora J."/>
            <person name="Veneault-Fourrey C."/>
            <person name="Henrissat B."/>
            <person name="Grigoriev I."/>
            <person name="Martin F."/>
            <person name="Perotto S."/>
        </authorList>
    </citation>
    <scope>NUCLEOTIDE SEQUENCE [LARGE SCALE GENOMIC DNA]</scope>
    <source>
        <strain evidence="4 5">F</strain>
    </source>
</reference>
<dbReference type="AlphaFoldDB" id="A0A2J6QZP0"/>
<dbReference type="EMBL" id="KZ613961">
    <property type="protein sequence ID" value="PMD31735.1"/>
    <property type="molecule type" value="Genomic_DNA"/>
</dbReference>
<dbReference type="GO" id="GO:0016829">
    <property type="term" value="F:lyase activity"/>
    <property type="evidence" value="ECO:0007669"/>
    <property type="project" value="UniProtKB-KW"/>
</dbReference>
<evidence type="ECO:0000256" key="1">
    <source>
        <dbReference type="ARBA" id="ARBA00023239"/>
    </source>
</evidence>
<dbReference type="InterPro" id="IPR000573">
    <property type="entry name" value="AconitaseA/IPMdHydase_ssu_swvl"/>
</dbReference>
<feature type="domain" description="Aconitase A/isopropylmalate dehydratase small subunit swivel" evidence="3">
    <location>
        <begin position="82"/>
        <end position="137"/>
    </location>
</feature>
<dbReference type="Proteomes" id="UP000235786">
    <property type="component" value="Unassembled WGS sequence"/>
</dbReference>
<evidence type="ECO:0000313" key="5">
    <source>
        <dbReference type="Proteomes" id="UP000235786"/>
    </source>
</evidence>
<dbReference type="InterPro" id="IPR015928">
    <property type="entry name" value="Aconitase/3IPM_dehydase_swvl"/>
</dbReference>
<accession>A0A2J6QZP0</accession>
<dbReference type="InterPro" id="IPR050075">
    <property type="entry name" value="LeuD"/>
</dbReference>
<dbReference type="STRING" id="1149755.A0A2J6QZP0"/>
<dbReference type="OrthoDB" id="419183at2759"/>
<gene>
    <name evidence="4" type="ORF">L207DRAFT_536706</name>
</gene>
<proteinExistence type="predicted"/>
<keyword evidence="5" id="KW-1185">Reference proteome</keyword>
<feature type="region of interest" description="Disordered" evidence="2">
    <location>
        <begin position="1"/>
        <end position="54"/>
    </location>
</feature>
<keyword evidence="1" id="KW-0456">Lyase</keyword>
<evidence type="ECO:0000313" key="4">
    <source>
        <dbReference type="EMBL" id="PMD31735.1"/>
    </source>
</evidence>
<name>A0A2J6QZP0_HYAVF</name>
<evidence type="ECO:0000259" key="3">
    <source>
        <dbReference type="Pfam" id="PF00694"/>
    </source>
</evidence>
<evidence type="ECO:0000256" key="2">
    <source>
        <dbReference type="SAM" id="MobiDB-lite"/>
    </source>
</evidence>
<dbReference type="Gene3D" id="3.20.19.10">
    <property type="entry name" value="Aconitase, domain 4"/>
    <property type="match status" value="1"/>
</dbReference>
<dbReference type="Pfam" id="PF00694">
    <property type="entry name" value="Aconitase_C"/>
    <property type="match status" value="1"/>
</dbReference>
<dbReference type="SUPFAM" id="SSF52016">
    <property type="entry name" value="LeuD/IlvD-like"/>
    <property type="match status" value="1"/>
</dbReference>